<gene>
    <name evidence="3" type="ORF">G0U57_017662</name>
</gene>
<organism evidence="3 4">
    <name type="scientific">Chelydra serpentina</name>
    <name type="common">Snapping turtle</name>
    <name type="synonym">Testudo serpentina</name>
    <dbReference type="NCBI Taxonomy" id="8475"/>
    <lineage>
        <taxon>Eukaryota</taxon>
        <taxon>Metazoa</taxon>
        <taxon>Chordata</taxon>
        <taxon>Craniata</taxon>
        <taxon>Vertebrata</taxon>
        <taxon>Euteleostomi</taxon>
        <taxon>Archelosauria</taxon>
        <taxon>Testudinata</taxon>
        <taxon>Testudines</taxon>
        <taxon>Cryptodira</taxon>
        <taxon>Durocryptodira</taxon>
        <taxon>Americhelydia</taxon>
        <taxon>Chelydroidea</taxon>
        <taxon>Chelydridae</taxon>
        <taxon>Chelydra</taxon>
    </lineage>
</organism>
<accession>A0A8T1T0G3</accession>
<reference evidence="3 4" key="1">
    <citation type="journal article" date="2020" name="G3 (Bethesda)">
        <title>Draft Genome of the Common Snapping Turtle, Chelydra serpentina, a Model for Phenotypic Plasticity in Reptiles.</title>
        <authorList>
            <person name="Das D."/>
            <person name="Singh S.K."/>
            <person name="Bierstedt J."/>
            <person name="Erickson A."/>
            <person name="Galli G.L.J."/>
            <person name="Crossley D.A. 2nd"/>
            <person name="Rhen T."/>
        </authorList>
    </citation>
    <scope>NUCLEOTIDE SEQUENCE [LARGE SCALE GENOMIC DNA]</scope>
    <source>
        <strain evidence="3">KW</strain>
    </source>
</reference>
<evidence type="ECO:0000256" key="1">
    <source>
        <dbReference type="SAM" id="Coils"/>
    </source>
</evidence>
<feature type="coiled-coil region" evidence="1">
    <location>
        <begin position="21"/>
        <end position="55"/>
    </location>
</feature>
<keyword evidence="4" id="KW-1185">Reference proteome</keyword>
<protein>
    <submittedName>
        <fullName evidence="3">Coiled-coil domain containing 18</fullName>
    </submittedName>
</protein>
<feature type="region of interest" description="Disordered" evidence="2">
    <location>
        <begin position="89"/>
        <end position="124"/>
    </location>
</feature>
<dbReference type="Proteomes" id="UP000765507">
    <property type="component" value="Unassembled WGS sequence"/>
</dbReference>
<feature type="non-terminal residue" evidence="3">
    <location>
        <position position="181"/>
    </location>
</feature>
<feature type="compositionally biased region" description="Polar residues" evidence="2">
    <location>
        <begin position="109"/>
        <end position="120"/>
    </location>
</feature>
<feature type="non-terminal residue" evidence="3">
    <location>
        <position position="1"/>
    </location>
</feature>
<comment type="caution">
    <text evidence="3">The sequence shown here is derived from an EMBL/GenBank/DDBJ whole genome shotgun (WGS) entry which is preliminary data.</text>
</comment>
<sequence length="181" mass="20679">DKCRVPMESNLWIYNKKDDDEELLLANVEALRNQLRKTERNLQNLGEELSSTSSSEQSVHSSHFSEFVGLTLEDLVESSCTEFQNYSAHKSAGKMSHQSRDSQRKCQTKSHPVSTAFNKSMEQENEHLREKLNTLREQNASLTSQNHCLMNKIETINFELTQSKTRISFLESALGTHSVSI</sequence>
<evidence type="ECO:0000313" key="3">
    <source>
        <dbReference type="EMBL" id="KAG6934255.1"/>
    </source>
</evidence>
<keyword evidence="1" id="KW-0175">Coiled coil</keyword>
<proteinExistence type="predicted"/>
<evidence type="ECO:0000256" key="2">
    <source>
        <dbReference type="SAM" id="MobiDB-lite"/>
    </source>
</evidence>
<dbReference type="AlphaFoldDB" id="A0A8T1T0G3"/>
<dbReference type="EMBL" id="JAHGAV010000060">
    <property type="protein sequence ID" value="KAG6934255.1"/>
    <property type="molecule type" value="Genomic_DNA"/>
</dbReference>
<evidence type="ECO:0000313" key="4">
    <source>
        <dbReference type="Proteomes" id="UP000765507"/>
    </source>
</evidence>
<dbReference type="OrthoDB" id="2160759at2759"/>
<name>A0A8T1T0G3_CHESE</name>